<dbReference type="InterPro" id="IPR008580">
    <property type="entry name" value="PPPDE_dom"/>
</dbReference>
<protein>
    <recommendedName>
        <fullName evidence="5">PPPDE domain-containing protein</fullName>
    </recommendedName>
</protein>
<dbReference type="Pfam" id="PF05903">
    <property type="entry name" value="Peptidase_C97"/>
    <property type="match status" value="1"/>
</dbReference>
<dbReference type="SMART" id="SM01179">
    <property type="entry name" value="DUF862"/>
    <property type="match status" value="1"/>
</dbReference>
<feature type="domain" description="PPPDE" evidence="5">
    <location>
        <begin position="3"/>
        <end position="123"/>
    </location>
</feature>
<sequence>MPVDVVLNVYDLIQQTPICCGFFHTGIEILGVEYCFASGGGVCEISPRTAPDGRFRQPILLGSIDSTSIARSAIDRLRSEFHGDAYSLVFRNCNDFSSAVSKAVLGRDIPGYINRLARIGRLWPIHYFLPAHIKGAGQGTATTEPLLATQPLFQGTGNTLAGASASPQRMGFLSRLSRMFGRRGNSNDSAPLVADSREARELRALAANRRLESGSENGNSAPRAAPMPNPWA</sequence>
<accession>A0A7S0ZXT9</accession>
<dbReference type="PANTHER" id="PTHR12378">
    <property type="entry name" value="DESUMOYLATING ISOPEPTIDASE"/>
    <property type="match status" value="1"/>
</dbReference>
<evidence type="ECO:0000256" key="1">
    <source>
        <dbReference type="ARBA" id="ARBA00008140"/>
    </source>
</evidence>
<keyword evidence="3" id="KW-0378">Hydrolase</keyword>
<name>A0A7S0ZXT9_NOCSC</name>
<reference evidence="6" key="1">
    <citation type="submission" date="2021-01" db="EMBL/GenBank/DDBJ databases">
        <authorList>
            <person name="Corre E."/>
            <person name="Pelletier E."/>
            <person name="Niang G."/>
            <person name="Scheremetjew M."/>
            <person name="Finn R."/>
            <person name="Kale V."/>
            <person name="Holt S."/>
            <person name="Cochrane G."/>
            <person name="Meng A."/>
            <person name="Brown T."/>
            <person name="Cohen L."/>
        </authorList>
    </citation>
    <scope>NUCLEOTIDE SEQUENCE</scope>
</reference>
<evidence type="ECO:0000256" key="3">
    <source>
        <dbReference type="ARBA" id="ARBA00022801"/>
    </source>
</evidence>
<dbReference type="GO" id="GO:0016579">
    <property type="term" value="P:protein deubiquitination"/>
    <property type="evidence" value="ECO:0007669"/>
    <property type="project" value="TreeGrafter"/>
</dbReference>
<dbReference type="PROSITE" id="PS51858">
    <property type="entry name" value="PPPDE"/>
    <property type="match status" value="1"/>
</dbReference>
<proteinExistence type="inferred from homology"/>
<organism evidence="6">
    <name type="scientific">Noctiluca scintillans</name>
    <name type="common">Sea sparkle</name>
    <name type="synonym">Red tide dinoflagellate</name>
    <dbReference type="NCBI Taxonomy" id="2966"/>
    <lineage>
        <taxon>Eukaryota</taxon>
        <taxon>Sar</taxon>
        <taxon>Alveolata</taxon>
        <taxon>Dinophyceae</taxon>
        <taxon>Noctilucales</taxon>
        <taxon>Noctilucaceae</taxon>
        <taxon>Noctiluca</taxon>
    </lineage>
</organism>
<evidence type="ECO:0000256" key="2">
    <source>
        <dbReference type="ARBA" id="ARBA00022670"/>
    </source>
</evidence>
<evidence type="ECO:0000259" key="5">
    <source>
        <dbReference type="PROSITE" id="PS51858"/>
    </source>
</evidence>
<evidence type="ECO:0000256" key="4">
    <source>
        <dbReference type="SAM" id="MobiDB-lite"/>
    </source>
</evidence>
<dbReference type="GO" id="GO:0006508">
    <property type="term" value="P:proteolysis"/>
    <property type="evidence" value="ECO:0007669"/>
    <property type="project" value="UniProtKB-KW"/>
</dbReference>
<feature type="region of interest" description="Disordered" evidence="4">
    <location>
        <begin position="207"/>
        <end position="232"/>
    </location>
</feature>
<dbReference type="Gene3D" id="3.90.1720.30">
    <property type="entry name" value="PPPDE domains"/>
    <property type="match status" value="1"/>
</dbReference>
<dbReference type="EMBL" id="HBFQ01014993">
    <property type="protein sequence ID" value="CAD8836040.1"/>
    <property type="molecule type" value="Transcribed_RNA"/>
</dbReference>
<comment type="similarity">
    <text evidence="1">Belongs to the DeSI family.</text>
</comment>
<dbReference type="PANTHER" id="PTHR12378:SF80">
    <property type="entry name" value="IP06716P-RELATED"/>
    <property type="match status" value="1"/>
</dbReference>
<dbReference type="InterPro" id="IPR042266">
    <property type="entry name" value="PPPDE_sf"/>
</dbReference>
<evidence type="ECO:0000313" key="6">
    <source>
        <dbReference type="EMBL" id="CAD8836040.1"/>
    </source>
</evidence>
<keyword evidence="2" id="KW-0645">Protease</keyword>
<dbReference type="AlphaFoldDB" id="A0A7S0ZXT9"/>
<gene>
    <name evidence="6" type="ORF">NSCI0253_LOCUS10388</name>
</gene>
<dbReference type="GO" id="GO:0101005">
    <property type="term" value="F:deubiquitinase activity"/>
    <property type="evidence" value="ECO:0007669"/>
    <property type="project" value="TreeGrafter"/>
</dbReference>